<organism evidence="3 4">
    <name type="scientific">Kitasatospora kazusensis</name>
    <dbReference type="NCBI Taxonomy" id="407974"/>
    <lineage>
        <taxon>Bacteria</taxon>
        <taxon>Bacillati</taxon>
        <taxon>Actinomycetota</taxon>
        <taxon>Actinomycetes</taxon>
        <taxon>Kitasatosporales</taxon>
        <taxon>Streptomycetaceae</taxon>
        <taxon>Kitasatospora</taxon>
    </lineage>
</organism>
<feature type="transmembrane region" description="Helical" evidence="2">
    <location>
        <begin position="389"/>
        <end position="410"/>
    </location>
</feature>
<feature type="region of interest" description="Disordered" evidence="1">
    <location>
        <begin position="414"/>
        <end position="433"/>
    </location>
</feature>
<evidence type="ECO:0008006" key="5">
    <source>
        <dbReference type="Google" id="ProtNLM"/>
    </source>
</evidence>
<feature type="transmembrane region" description="Helical" evidence="2">
    <location>
        <begin position="253"/>
        <end position="274"/>
    </location>
</feature>
<feature type="transmembrane region" description="Helical" evidence="2">
    <location>
        <begin position="227"/>
        <end position="246"/>
    </location>
</feature>
<name>A0ABN3A515_9ACTN</name>
<dbReference type="EMBL" id="BAAANT010000038">
    <property type="protein sequence ID" value="GAA2153578.1"/>
    <property type="molecule type" value="Genomic_DNA"/>
</dbReference>
<gene>
    <name evidence="3" type="ORF">GCM10009760_51440</name>
</gene>
<evidence type="ECO:0000256" key="2">
    <source>
        <dbReference type="SAM" id="Phobius"/>
    </source>
</evidence>
<sequence length="433" mass="45281">MAGTDEQPPKAGGRARAARIARSTASAVLLFLTCVLVPVSVLTVWIHDIALDTDRYVATMAPLARDRAVQDAAVDRIARAVDVRVDGRQVASDVASWLQQHGLPARVGSAVEALGPQLDAAVNQTVTSVAGRFVRSDAFAQVWTNGNRAAHSAVVYALTGHGRGALAVTDGTVTLDVGAAVDQVKAQLVAAGLSPAAKIPSVDRQIVLFQSDQLAKFRSGAHLLDLLGNWLPVITALVGAVGVLLAHRRRRALAAVSWGAAAGCLVIVIALAAARHYYLDHLPAQVQPPAAAAVFDTLLRFLKVSLRMVLVLAVVVALGAYLTGPGRLPRAVRRTADRGADAAAGWGAAHGVRTGPVGRFTAARRRLLTGGVLAVLAVVFAWWDHPTAWVVLLLVLILLAVLLVLALLAASGRTDPPDEPLPDEPLPDEPAGE</sequence>
<keyword evidence="4" id="KW-1185">Reference proteome</keyword>
<dbReference type="Proteomes" id="UP001422759">
    <property type="component" value="Unassembled WGS sequence"/>
</dbReference>
<feature type="transmembrane region" description="Helical" evidence="2">
    <location>
        <begin position="367"/>
        <end position="383"/>
    </location>
</feature>
<comment type="caution">
    <text evidence="3">The sequence shown here is derived from an EMBL/GenBank/DDBJ whole genome shotgun (WGS) entry which is preliminary data.</text>
</comment>
<protein>
    <recommendedName>
        <fullName evidence="5">Aromatic ring-opening dioxygenase LigA</fullName>
    </recommendedName>
</protein>
<keyword evidence="2" id="KW-0812">Transmembrane</keyword>
<keyword evidence="2" id="KW-0472">Membrane</keyword>
<reference evidence="3 4" key="1">
    <citation type="journal article" date="2019" name="Int. J. Syst. Evol. Microbiol.">
        <title>The Global Catalogue of Microorganisms (GCM) 10K type strain sequencing project: providing services to taxonomists for standard genome sequencing and annotation.</title>
        <authorList>
            <consortium name="The Broad Institute Genomics Platform"/>
            <consortium name="The Broad Institute Genome Sequencing Center for Infectious Disease"/>
            <person name="Wu L."/>
            <person name="Ma J."/>
        </authorList>
    </citation>
    <scope>NUCLEOTIDE SEQUENCE [LARGE SCALE GENOMIC DNA]</scope>
    <source>
        <strain evidence="3 4">JCM 14560</strain>
    </source>
</reference>
<evidence type="ECO:0000256" key="1">
    <source>
        <dbReference type="SAM" id="MobiDB-lite"/>
    </source>
</evidence>
<feature type="transmembrane region" description="Helical" evidence="2">
    <location>
        <begin position="304"/>
        <end position="324"/>
    </location>
</feature>
<feature type="compositionally biased region" description="Acidic residues" evidence="1">
    <location>
        <begin position="417"/>
        <end position="433"/>
    </location>
</feature>
<evidence type="ECO:0000313" key="3">
    <source>
        <dbReference type="EMBL" id="GAA2153578.1"/>
    </source>
</evidence>
<accession>A0ABN3A515</accession>
<evidence type="ECO:0000313" key="4">
    <source>
        <dbReference type="Proteomes" id="UP001422759"/>
    </source>
</evidence>
<feature type="transmembrane region" description="Helical" evidence="2">
    <location>
        <begin position="24"/>
        <end position="46"/>
    </location>
</feature>
<dbReference type="RefSeq" id="WP_344468338.1">
    <property type="nucleotide sequence ID" value="NZ_BAAANT010000038.1"/>
</dbReference>
<proteinExistence type="predicted"/>
<keyword evidence="2" id="KW-1133">Transmembrane helix</keyword>